<evidence type="ECO:0000313" key="2">
    <source>
        <dbReference type="EMBL" id="CAH0716874.1"/>
    </source>
</evidence>
<keyword evidence="3" id="KW-1185">Reference proteome</keyword>
<reference evidence="2" key="1">
    <citation type="submission" date="2021-12" db="EMBL/GenBank/DDBJ databases">
        <authorList>
            <person name="Martin H S."/>
        </authorList>
    </citation>
    <scope>NUCLEOTIDE SEQUENCE</scope>
</reference>
<protein>
    <submittedName>
        <fullName evidence="2">Uncharacterized protein</fullName>
    </submittedName>
</protein>
<feature type="signal peptide" evidence="1">
    <location>
        <begin position="1"/>
        <end position="22"/>
    </location>
</feature>
<dbReference type="OrthoDB" id="10391138at2759"/>
<keyword evidence="1" id="KW-0732">Signal</keyword>
<dbReference type="Proteomes" id="UP000838878">
    <property type="component" value="Chromosome 11"/>
</dbReference>
<gene>
    <name evidence="2" type="ORF">BINO364_LOCUS3550</name>
</gene>
<dbReference type="EMBL" id="OV170231">
    <property type="protein sequence ID" value="CAH0716874.1"/>
    <property type="molecule type" value="Genomic_DNA"/>
</dbReference>
<evidence type="ECO:0000313" key="3">
    <source>
        <dbReference type="Proteomes" id="UP000838878"/>
    </source>
</evidence>
<evidence type="ECO:0000256" key="1">
    <source>
        <dbReference type="SAM" id="SignalP"/>
    </source>
</evidence>
<dbReference type="AlphaFoldDB" id="A0A8J9Y2X4"/>
<sequence>MKLLRILLVLTIIWIQISQNLAKNEESDVIQNGHIAVPRNVLQNHQPNSDENIKSDIRRYKKYKKDANYRLRRRGIYETDEILDDNLFDSYLPKKTYKGPKERLNKTPTKLLKLDDNQVQLLKFGTDPKAIYLYLPFEMTKTNIF</sequence>
<proteinExistence type="predicted"/>
<feature type="non-terminal residue" evidence="2">
    <location>
        <position position="145"/>
    </location>
</feature>
<accession>A0A8J9Y2X4</accession>
<feature type="chain" id="PRO_5035477548" evidence="1">
    <location>
        <begin position="23"/>
        <end position="145"/>
    </location>
</feature>
<organism evidence="2 3">
    <name type="scientific">Brenthis ino</name>
    <name type="common">lesser marbled fritillary</name>
    <dbReference type="NCBI Taxonomy" id="405034"/>
    <lineage>
        <taxon>Eukaryota</taxon>
        <taxon>Metazoa</taxon>
        <taxon>Ecdysozoa</taxon>
        <taxon>Arthropoda</taxon>
        <taxon>Hexapoda</taxon>
        <taxon>Insecta</taxon>
        <taxon>Pterygota</taxon>
        <taxon>Neoptera</taxon>
        <taxon>Endopterygota</taxon>
        <taxon>Lepidoptera</taxon>
        <taxon>Glossata</taxon>
        <taxon>Ditrysia</taxon>
        <taxon>Papilionoidea</taxon>
        <taxon>Nymphalidae</taxon>
        <taxon>Heliconiinae</taxon>
        <taxon>Argynnini</taxon>
        <taxon>Brenthis</taxon>
    </lineage>
</organism>
<name>A0A8J9Y2X4_9NEOP</name>